<dbReference type="Proteomes" id="UP000824469">
    <property type="component" value="Unassembled WGS sequence"/>
</dbReference>
<sequence length="481" mass="51740">MLVAAVRVLIFSWWSNPKEDLQVQHVFPGSSRLASGANRVPLGRGSGSLWVENLKSKPHISQDLRALIHQAGAGPVVQSLSEILGASALKNLVAGLVLPLQAPSSLVPPSPSVEGFVGSSSSLPVVPGVSSQDLIKVGGIGFQISNDPVKINLSHNWKKNFVEVRLRRAVCCFFQVLFPSTEEVDRVFKEGPWFLNSSSLYVRPWSEDFSPSTEIINRAPLWINLPHLPIEFRTPVVLKEIVDALGSFVPISNPTLSSWKNSSARVCVDMDLSSPLPSFILLPSLKGPWKQQVSFEGLNINCFYCGKMGHLSKLCSEKSKKSSVLGMPGGEILLSSEEVVPPLVSLSLGTLLKESEPVHRDSGILISLIKDGMDNGQAASLASLNSWLAVKDSTPDSSLALQQGLLEDGEIGSECLLSPRVDSALALSMEGLGSADCGSSLKKGKKSKHDKALMEIDAGKQSILKFETSEVGKVKLLPTRP</sequence>
<evidence type="ECO:0000313" key="4">
    <source>
        <dbReference type="Proteomes" id="UP000824469"/>
    </source>
</evidence>
<evidence type="ECO:0000313" key="3">
    <source>
        <dbReference type="EMBL" id="KAH9295700.1"/>
    </source>
</evidence>
<feature type="domain" description="CCHC-type" evidence="2">
    <location>
        <begin position="302"/>
        <end position="317"/>
    </location>
</feature>
<dbReference type="PANTHER" id="PTHR31286:SF99">
    <property type="entry name" value="DUF4283 DOMAIN-CONTAINING PROTEIN"/>
    <property type="match status" value="1"/>
</dbReference>
<evidence type="ECO:0000259" key="2">
    <source>
        <dbReference type="PROSITE" id="PS50158"/>
    </source>
</evidence>
<dbReference type="GO" id="GO:0008270">
    <property type="term" value="F:zinc ion binding"/>
    <property type="evidence" value="ECO:0007669"/>
    <property type="project" value="UniProtKB-KW"/>
</dbReference>
<dbReference type="InterPro" id="IPR001878">
    <property type="entry name" value="Znf_CCHC"/>
</dbReference>
<dbReference type="GO" id="GO:0003676">
    <property type="term" value="F:nucleic acid binding"/>
    <property type="evidence" value="ECO:0007669"/>
    <property type="project" value="InterPro"/>
</dbReference>
<gene>
    <name evidence="3" type="ORF">KI387_039288</name>
</gene>
<dbReference type="InterPro" id="IPR025558">
    <property type="entry name" value="DUF4283"/>
</dbReference>
<protein>
    <recommendedName>
        <fullName evidence="2">CCHC-type domain-containing protein</fullName>
    </recommendedName>
</protein>
<accession>A0AA38C988</accession>
<keyword evidence="4" id="KW-1185">Reference proteome</keyword>
<dbReference type="AlphaFoldDB" id="A0AA38C988"/>
<proteinExistence type="predicted"/>
<organism evidence="3 4">
    <name type="scientific">Taxus chinensis</name>
    <name type="common">Chinese yew</name>
    <name type="synonym">Taxus wallichiana var. chinensis</name>
    <dbReference type="NCBI Taxonomy" id="29808"/>
    <lineage>
        <taxon>Eukaryota</taxon>
        <taxon>Viridiplantae</taxon>
        <taxon>Streptophyta</taxon>
        <taxon>Embryophyta</taxon>
        <taxon>Tracheophyta</taxon>
        <taxon>Spermatophyta</taxon>
        <taxon>Pinopsida</taxon>
        <taxon>Pinidae</taxon>
        <taxon>Conifers II</taxon>
        <taxon>Cupressales</taxon>
        <taxon>Taxaceae</taxon>
        <taxon>Taxus</taxon>
    </lineage>
</organism>
<evidence type="ECO:0000256" key="1">
    <source>
        <dbReference type="PROSITE-ProRule" id="PRU00047"/>
    </source>
</evidence>
<dbReference type="SMART" id="SM00343">
    <property type="entry name" value="ZnF_C2HC"/>
    <property type="match status" value="1"/>
</dbReference>
<dbReference type="EMBL" id="JAHRHJ020000011">
    <property type="protein sequence ID" value="KAH9295700.1"/>
    <property type="molecule type" value="Genomic_DNA"/>
</dbReference>
<dbReference type="InterPro" id="IPR040256">
    <property type="entry name" value="At4g02000-like"/>
</dbReference>
<dbReference type="PROSITE" id="PS50158">
    <property type="entry name" value="ZF_CCHC"/>
    <property type="match status" value="1"/>
</dbReference>
<dbReference type="PANTHER" id="PTHR31286">
    <property type="entry name" value="GLYCINE-RICH CELL WALL STRUCTURAL PROTEIN 1.8-LIKE"/>
    <property type="match status" value="1"/>
</dbReference>
<name>A0AA38C988_TAXCH</name>
<dbReference type="InterPro" id="IPR036875">
    <property type="entry name" value="Znf_CCHC_sf"/>
</dbReference>
<keyword evidence="1" id="KW-0862">Zinc</keyword>
<dbReference type="Pfam" id="PF14111">
    <property type="entry name" value="DUF4283"/>
    <property type="match status" value="1"/>
</dbReference>
<keyword evidence="1" id="KW-0479">Metal-binding</keyword>
<dbReference type="SUPFAM" id="SSF57756">
    <property type="entry name" value="Retrovirus zinc finger-like domains"/>
    <property type="match status" value="1"/>
</dbReference>
<reference evidence="3 4" key="1">
    <citation type="journal article" date="2021" name="Nat. Plants">
        <title>The Taxus genome provides insights into paclitaxel biosynthesis.</title>
        <authorList>
            <person name="Xiong X."/>
            <person name="Gou J."/>
            <person name="Liao Q."/>
            <person name="Li Y."/>
            <person name="Zhou Q."/>
            <person name="Bi G."/>
            <person name="Li C."/>
            <person name="Du R."/>
            <person name="Wang X."/>
            <person name="Sun T."/>
            <person name="Guo L."/>
            <person name="Liang H."/>
            <person name="Lu P."/>
            <person name="Wu Y."/>
            <person name="Zhang Z."/>
            <person name="Ro D.K."/>
            <person name="Shang Y."/>
            <person name="Huang S."/>
            <person name="Yan J."/>
        </authorList>
    </citation>
    <scope>NUCLEOTIDE SEQUENCE [LARGE SCALE GENOMIC DNA]</scope>
    <source>
        <strain evidence="3">Ta-2019</strain>
    </source>
</reference>
<keyword evidence="1" id="KW-0863">Zinc-finger</keyword>
<comment type="caution">
    <text evidence="3">The sequence shown here is derived from an EMBL/GenBank/DDBJ whole genome shotgun (WGS) entry which is preliminary data.</text>
</comment>